<dbReference type="EMBL" id="BMHI01000001">
    <property type="protein sequence ID" value="GGB19557.1"/>
    <property type="molecule type" value="Genomic_DNA"/>
</dbReference>
<reference evidence="1" key="2">
    <citation type="submission" date="2020-09" db="EMBL/GenBank/DDBJ databases">
        <authorList>
            <person name="Sun Q."/>
            <person name="Zhou Y."/>
        </authorList>
    </citation>
    <scope>NUCLEOTIDE SEQUENCE</scope>
    <source>
        <strain evidence="1">CGMCC 1.15085</strain>
    </source>
</reference>
<accession>A0A916SY91</accession>
<gene>
    <name evidence="1" type="ORF">GCM10011492_06760</name>
</gene>
<protein>
    <submittedName>
        <fullName evidence="1">Uncharacterized protein</fullName>
    </submittedName>
</protein>
<name>A0A916SY91_9MICO</name>
<organism evidence="1 2">
    <name type="scientific">Flexivirga endophytica</name>
    <dbReference type="NCBI Taxonomy" id="1849103"/>
    <lineage>
        <taxon>Bacteria</taxon>
        <taxon>Bacillati</taxon>
        <taxon>Actinomycetota</taxon>
        <taxon>Actinomycetes</taxon>
        <taxon>Micrococcales</taxon>
        <taxon>Dermacoccaceae</taxon>
        <taxon>Flexivirga</taxon>
    </lineage>
</organism>
<evidence type="ECO:0000313" key="2">
    <source>
        <dbReference type="Proteomes" id="UP000636793"/>
    </source>
</evidence>
<sequence length="70" mass="7904">MINLSKRPAVDPFERLDHALAGQRLLSRAIAQATDRRDTRAMRSLSDLSNELSADVDRLLRVTSEALRNE</sequence>
<comment type="caution">
    <text evidence="1">The sequence shown here is derived from an EMBL/GenBank/DDBJ whole genome shotgun (WGS) entry which is preliminary data.</text>
</comment>
<evidence type="ECO:0000313" key="1">
    <source>
        <dbReference type="EMBL" id="GGB19557.1"/>
    </source>
</evidence>
<keyword evidence="2" id="KW-1185">Reference proteome</keyword>
<dbReference type="AlphaFoldDB" id="A0A916SY91"/>
<proteinExistence type="predicted"/>
<dbReference type="RefSeq" id="WP_188835515.1">
    <property type="nucleotide sequence ID" value="NZ_BMHI01000001.1"/>
</dbReference>
<dbReference type="Proteomes" id="UP000636793">
    <property type="component" value="Unassembled WGS sequence"/>
</dbReference>
<reference evidence="1" key="1">
    <citation type="journal article" date="2014" name="Int. J. Syst. Evol. Microbiol.">
        <title>Complete genome sequence of Corynebacterium casei LMG S-19264T (=DSM 44701T), isolated from a smear-ripened cheese.</title>
        <authorList>
            <consortium name="US DOE Joint Genome Institute (JGI-PGF)"/>
            <person name="Walter F."/>
            <person name="Albersmeier A."/>
            <person name="Kalinowski J."/>
            <person name="Ruckert C."/>
        </authorList>
    </citation>
    <scope>NUCLEOTIDE SEQUENCE</scope>
    <source>
        <strain evidence="1">CGMCC 1.15085</strain>
    </source>
</reference>